<dbReference type="Pfam" id="PF03551">
    <property type="entry name" value="PadR"/>
    <property type="match status" value="1"/>
</dbReference>
<dbReference type="Gene3D" id="1.10.10.10">
    <property type="entry name" value="Winged helix-like DNA-binding domain superfamily/Winged helix DNA-binding domain"/>
    <property type="match status" value="1"/>
</dbReference>
<organism evidence="2 3">
    <name type="scientific">Streptomyces glomeratus</name>
    <dbReference type="NCBI Taxonomy" id="284452"/>
    <lineage>
        <taxon>Bacteria</taxon>
        <taxon>Bacillati</taxon>
        <taxon>Actinomycetota</taxon>
        <taxon>Actinomycetes</taxon>
        <taxon>Kitasatosporales</taxon>
        <taxon>Streptomycetaceae</taxon>
        <taxon>Streptomyces</taxon>
    </lineage>
</organism>
<dbReference type="InterPro" id="IPR005149">
    <property type="entry name" value="Tscrpt_reg_PadR_N"/>
</dbReference>
<dbReference type="PANTHER" id="PTHR43252">
    <property type="entry name" value="TRANSCRIPTIONAL REGULATOR YQJI"/>
    <property type="match status" value="1"/>
</dbReference>
<sequence>MSIRHVLPARLEGSPRSGARLRAELEARTGAPRAPDATRVRAALAGLEVDELVAREDPEAEPRVRYALTEAGRAELGDWYARPVEPGSVPRDELTIKLVMAVDMPGVDMGAVVEIQPRRLRESLREDARQRCAALAELPAHRDEVARLLLLDQMVLHAEAQPIWLDHCGARLHRLRGAAAPEPAGEST</sequence>
<dbReference type="SUPFAM" id="SSF46785">
    <property type="entry name" value="Winged helix' DNA-binding domain"/>
    <property type="match status" value="1"/>
</dbReference>
<protein>
    <recommendedName>
        <fullName evidence="1">Transcription regulator PadR N-terminal domain-containing protein</fullName>
    </recommendedName>
</protein>
<dbReference type="RefSeq" id="WP_234512583.1">
    <property type="nucleotide sequence ID" value="NZ_BAAAUF010000018.1"/>
</dbReference>
<dbReference type="InterPro" id="IPR036390">
    <property type="entry name" value="WH_DNA-bd_sf"/>
</dbReference>
<gene>
    <name evidence="2" type="ORF">GCM10010448_25550</name>
</gene>
<evidence type="ECO:0000313" key="3">
    <source>
        <dbReference type="Proteomes" id="UP001501532"/>
    </source>
</evidence>
<dbReference type="EMBL" id="BAAAUF010000018">
    <property type="protein sequence ID" value="GAA3041805.1"/>
    <property type="molecule type" value="Genomic_DNA"/>
</dbReference>
<reference evidence="3" key="1">
    <citation type="journal article" date="2019" name="Int. J. Syst. Evol. Microbiol.">
        <title>The Global Catalogue of Microorganisms (GCM) 10K type strain sequencing project: providing services to taxonomists for standard genome sequencing and annotation.</title>
        <authorList>
            <consortium name="The Broad Institute Genomics Platform"/>
            <consortium name="The Broad Institute Genome Sequencing Center for Infectious Disease"/>
            <person name="Wu L."/>
            <person name="Ma J."/>
        </authorList>
    </citation>
    <scope>NUCLEOTIDE SEQUENCE [LARGE SCALE GENOMIC DNA]</scope>
    <source>
        <strain evidence="3">JCM 9091</strain>
    </source>
</reference>
<evidence type="ECO:0000259" key="1">
    <source>
        <dbReference type="Pfam" id="PF03551"/>
    </source>
</evidence>
<dbReference type="PANTHER" id="PTHR43252:SF4">
    <property type="entry name" value="TRANSCRIPTIONAL REGULATORY PROTEIN"/>
    <property type="match status" value="1"/>
</dbReference>
<feature type="domain" description="Transcription regulator PadR N-terminal" evidence="1">
    <location>
        <begin position="11"/>
        <end position="77"/>
    </location>
</feature>
<comment type="caution">
    <text evidence="2">The sequence shown here is derived from an EMBL/GenBank/DDBJ whole genome shotgun (WGS) entry which is preliminary data.</text>
</comment>
<name>A0ABP6LF77_9ACTN</name>
<accession>A0ABP6LF77</accession>
<evidence type="ECO:0000313" key="2">
    <source>
        <dbReference type="EMBL" id="GAA3041805.1"/>
    </source>
</evidence>
<dbReference type="InterPro" id="IPR036388">
    <property type="entry name" value="WH-like_DNA-bd_sf"/>
</dbReference>
<proteinExistence type="predicted"/>
<keyword evidence="3" id="KW-1185">Reference proteome</keyword>
<dbReference type="Proteomes" id="UP001501532">
    <property type="component" value="Unassembled WGS sequence"/>
</dbReference>